<gene>
    <name evidence="3" type="ORF">Prevot485_0270</name>
</gene>
<name>A0A6G8F191_9BACT</name>
<dbReference type="InterPro" id="IPR003607">
    <property type="entry name" value="HD/PDEase_dom"/>
</dbReference>
<evidence type="ECO:0000313" key="3">
    <source>
        <dbReference type="EMBL" id="QIM09928.1"/>
    </source>
</evidence>
<dbReference type="GO" id="GO:0005886">
    <property type="term" value="C:plasma membrane"/>
    <property type="evidence" value="ECO:0007669"/>
    <property type="project" value="TreeGrafter"/>
</dbReference>
<sequence>MCTPEITEDEIYRRAGEVFSAMENRSTLAEMQLIQRAFSFAYEAHKGQRRKTGEPYIVHPIAVALIIAKELQLGAEPVCAAFLHDVVEDTPCTNDKIREVFGSDVAFLVKVVTKQNKTRYLMSKQLDNFKQMLDSVHYDIRAILIKLADRLHNMRTLDSMRPDKQMKIAGETDYFYAPLANRLGLYTIKIELENLSFRYRCPQIYSKILKLIEEDKENDKVRMKAFEDKIDEILTSHGIRYRRELAYKQPYNIWRKINTLKVDFEHLECRHFTRIVFPEDVYVSEKNMCLNIYSLLTDYFKERPNSIINYVDQPKQNGYQSFHTQLLSDYGVWEEIHIQSERMTKKSHLGYMLENGRRDKVIYEWLETFRGVLKDVARNTEEGGSFFIESVRASFYNDDIQVYTPDGHSMKLPKNSTAIDFAFGVHTEVGLHAKYAKINGHLASVKTLLKRGDCVEIGTDPNVWPQEDWVSKAKSYRALRNIHLYLGRRPKPQYERCPICNPIPGEEVIGFRNTDDTIMVHRRDCAEAISLASQFGDSIVAVDYREDPKVLYSASLTAKAVDRQHLLSDIIDSISNKLQLSINQLHTVTEDEIVTCTIRFMVHSYKELQTIVQSILDIPDVDEVIYKNE</sequence>
<dbReference type="InterPro" id="IPR002912">
    <property type="entry name" value="ACT_dom"/>
</dbReference>
<dbReference type="InterPro" id="IPR043519">
    <property type="entry name" value="NT_sf"/>
</dbReference>
<dbReference type="Pfam" id="PF13291">
    <property type="entry name" value="ACT_4"/>
    <property type="match status" value="1"/>
</dbReference>
<reference evidence="3" key="1">
    <citation type="journal article" date="2020" name="J. ISSAAS">
        <title>Lactobacilli and other gastrointestinal microbiota of Peromyscus leucopus, reservoir host for agents of Lyme disease and other zoonoses in North America.</title>
        <authorList>
            <person name="Milovic A."/>
            <person name="Bassam K."/>
            <person name="Shao H."/>
            <person name="Chatzistamou I."/>
            <person name="Tufts D.M."/>
            <person name="Diuk-Wasser M."/>
            <person name="Barbour A.G."/>
        </authorList>
    </citation>
    <scope>NUCLEOTIDE SEQUENCE</scope>
    <source>
        <strain evidence="3">LL70</strain>
    </source>
</reference>
<dbReference type="Gene3D" id="3.10.20.30">
    <property type="match status" value="1"/>
</dbReference>
<comment type="similarity">
    <text evidence="1">Belongs to the RelA/SpoT family.</text>
</comment>
<evidence type="ECO:0000256" key="1">
    <source>
        <dbReference type="ARBA" id="ARBA00007476"/>
    </source>
</evidence>
<evidence type="ECO:0000259" key="2">
    <source>
        <dbReference type="PROSITE" id="PS51880"/>
    </source>
</evidence>
<dbReference type="FunFam" id="3.10.20.30:FF:000002">
    <property type="entry name" value="GTP pyrophosphokinase (RelA/SpoT)"/>
    <property type="match status" value="1"/>
</dbReference>
<dbReference type="PANTHER" id="PTHR21262:SF31">
    <property type="entry name" value="GTP PYROPHOSPHOKINASE"/>
    <property type="match status" value="1"/>
</dbReference>
<dbReference type="FunFam" id="1.10.3210.10:FF:000001">
    <property type="entry name" value="GTP pyrophosphokinase RelA"/>
    <property type="match status" value="1"/>
</dbReference>
<dbReference type="SMART" id="SM00954">
    <property type="entry name" value="RelA_SpoT"/>
    <property type="match status" value="1"/>
</dbReference>
<dbReference type="Gene3D" id="3.30.460.10">
    <property type="entry name" value="Beta Polymerase, domain 2"/>
    <property type="match status" value="1"/>
</dbReference>
<dbReference type="SUPFAM" id="SSF81301">
    <property type="entry name" value="Nucleotidyltransferase"/>
    <property type="match status" value="1"/>
</dbReference>
<accession>A0A6G8F191</accession>
<dbReference type="SUPFAM" id="SSF109604">
    <property type="entry name" value="HD-domain/PDEase-like"/>
    <property type="match status" value="1"/>
</dbReference>
<organism evidence="3">
    <name type="scientific">uncultured Prevotella sp</name>
    <dbReference type="NCBI Taxonomy" id="159272"/>
    <lineage>
        <taxon>Bacteria</taxon>
        <taxon>Pseudomonadati</taxon>
        <taxon>Bacteroidota</taxon>
        <taxon>Bacteroidia</taxon>
        <taxon>Bacteroidales</taxon>
        <taxon>Prevotellaceae</taxon>
        <taxon>Prevotella</taxon>
        <taxon>environmental samples</taxon>
    </lineage>
</organism>
<dbReference type="Pfam" id="PF04607">
    <property type="entry name" value="RelA_SpoT"/>
    <property type="match status" value="1"/>
</dbReference>
<dbReference type="Gene3D" id="3.30.70.260">
    <property type="match status" value="1"/>
</dbReference>
<dbReference type="GO" id="GO:0015969">
    <property type="term" value="P:guanosine tetraphosphate metabolic process"/>
    <property type="evidence" value="ECO:0007669"/>
    <property type="project" value="InterPro"/>
</dbReference>
<feature type="domain" description="TGS" evidence="2">
    <location>
        <begin position="398"/>
        <end position="459"/>
    </location>
</feature>
<dbReference type="Gene3D" id="1.10.3210.10">
    <property type="entry name" value="Hypothetical protein af1432"/>
    <property type="match status" value="1"/>
</dbReference>
<dbReference type="SMART" id="SM00471">
    <property type="entry name" value="HDc"/>
    <property type="match status" value="1"/>
</dbReference>
<dbReference type="EMBL" id="MN990733">
    <property type="protein sequence ID" value="QIM09928.1"/>
    <property type="molecule type" value="Genomic_DNA"/>
</dbReference>
<dbReference type="Pfam" id="PF13328">
    <property type="entry name" value="HD_4"/>
    <property type="match status" value="1"/>
</dbReference>
<dbReference type="InterPro" id="IPR007685">
    <property type="entry name" value="RelA_SpoT"/>
</dbReference>
<dbReference type="InterPro" id="IPR012675">
    <property type="entry name" value="Beta-grasp_dom_sf"/>
</dbReference>
<dbReference type="PROSITE" id="PS51880">
    <property type="entry name" value="TGS"/>
    <property type="match status" value="1"/>
</dbReference>
<proteinExistence type="inferred from homology"/>
<dbReference type="SUPFAM" id="SSF81271">
    <property type="entry name" value="TGS-like"/>
    <property type="match status" value="1"/>
</dbReference>
<dbReference type="AlphaFoldDB" id="A0A6G8F191"/>
<dbReference type="InterPro" id="IPR004095">
    <property type="entry name" value="TGS"/>
</dbReference>
<dbReference type="CDD" id="cd00077">
    <property type="entry name" value="HDc"/>
    <property type="match status" value="1"/>
</dbReference>
<dbReference type="Pfam" id="PF02824">
    <property type="entry name" value="TGS"/>
    <property type="match status" value="1"/>
</dbReference>
<protein>
    <recommendedName>
        <fullName evidence="2">TGS domain-containing protein</fullName>
    </recommendedName>
</protein>
<dbReference type="PANTHER" id="PTHR21262">
    <property type="entry name" value="GUANOSINE-3',5'-BIS DIPHOSPHATE 3'-PYROPHOSPHOHYDROLASE"/>
    <property type="match status" value="1"/>
</dbReference>
<dbReference type="InterPro" id="IPR012676">
    <property type="entry name" value="TGS-like"/>
</dbReference>